<gene>
    <name evidence="1" type="ORF">CLORY_28070</name>
</gene>
<dbReference type="PANTHER" id="PTHR34071">
    <property type="entry name" value="5-NITROIMIDAZOLE ANTIBIOTICS RESISTANCE PROTEIN, NIMA-FAMILY-RELATED PROTEIN-RELATED"/>
    <property type="match status" value="1"/>
</dbReference>
<reference evidence="1 2" key="1">
    <citation type="submission" date="2017-03" db="EMBL/GenBank/DDBJ databases">
        <title>Genome sequence of Clostridium oryzae DSM 28571.</title>
        <authorList>
            <person name="Poehlein A."/>
            <person name="Daniel R."/>
        </authorList>
    </citation>
    <scope>NUCLEOTIDE SEQUENCE [LARGE SCALE GENOMIC DNA]</scope>
    <source>
        <strain evidence="1 2">DSM 28571</strain>
    </source>
</reference>
<dbReference type="Pfam" id="PF12900">
    <property type="entry name" value="Pyridox_ox_2"/>
    <property type="match status" value="1"/>
</dbReference>
<dbReference type="RefSeq" id="WP_079425512.1">
    <property type="nucleotide sequence ID" value="NZ_MZGV01000031.1"/>
</dbReference>
<dbReference type="SUPFAM" id="SSF50475">
    <property type="entry name" value="FMN-binding split barrel"/>
    <property type="match status" value="1"/>
</dbReference>
<dbReference type="InterPro" id="IPR012349">
    <property type="entry name" value="Split_barrel_FMN-bd"/>
</dbReference>
<protein>
    <submittedName>
        <fullName evidence="1">Pyridoxamine 5'-phosphate oxidase</fullName>
    </submittedName>
</protein>
<dbReference type="Proteomes" id="UP000190080">
    <property type="component" value="Unassembled WGS sequence"/>
</dbReference>
<organism evidence="1 2">
    <name type="scientific">Clostridium oryzae</name>
    <dbReference type="NCBI Taxonomy" id="1450648"/>
    <lineage>
        <taxon>Bacteria</taxon>
        <taxon>Bacillati</taxon>
        <taxon>Bacillota</taxon>
        <taxon>Clostridia</taxon>
        <taxon>Eubacteriales</taxon>
        <taxon>Clostridiaceae</taxon>
        <taxon>Clostridium</taxon>
    </lineage>
</organism>
<comment type="caution">
    <text evidence="1">The sequence shown here is derived from an EMBL/GenBank/DDBJ whole genome shotgun (WGS) entry which is preliminary data.</text>
</comment>
<sequence length="156" mass="17728">MFRNMKRANRKLPDETTLELLINGEYGVLSTVGSDGYPYSTPLNYVYWNNAIYIHSTTDGHKLDNIIFNPKVSFAVVAYEKVLPVKFSMAYKSIVIFGQASLLVQEELKKNILVSFLNKYSINYKSKGMEYLDMAIAKSTVIEISIEHISGRGRTE</sequence>
<proteinExistence type="predicted"/>
<keyword evidence="2" id="KW-1185">Reference proteome</keyword>
<evidence type="ECO:0000313" key="2">
    <source>
        <dbReference type="Proteomes" id="UP000190080"/>
    </source>
</evidence>
<dbReference type="EMBL" id="MZGV01000031">
    <property type="protein sequence ID" value="OPJ60498.1"/>
    <property type="molecule type" value="Genomic_DNA"/>
</dbReference>
<name>A0A1V4IKD3_9CLOT</name>
<dbReference type="AlphaFoldDB" id="A0A1V4IKD3"/>
<dbReference type="OrthoDB" id="9794935at2"/>
<dbReference type="InterPro" id="IPR024747">
    <property type="entry name" value="Pyridox_Oxase-rel"/>
</dbReference>
<dbReference type="STRING" id="1450648.CLORY_28070"/>
<evidence type="ECO:0000313" key="1">
    <source>
        <dbReference type="EMBL" id="OPJ60498.1"/>
    </source>
</evidence>
<dbReference type="Gene3D" id="2.30.110.10">
    <property type="entry name" value="Electron Transport, Fmn-binding Protein, Chain A"/>
    <property type="match status" value="1"/>
</dbReference>
<dbReference type="PANTHER" id="PTHR34071:SF2">
    <property type="entry name" value="FLAVIN-NUCLEOTIDE-BINDING PROTEIN"/>
    <property type="match status" value="1"/>
</dbReference>
<accession>A0A1V4IKD3</accession>